<keyword evidence="2" id="KW-1185">Reference proteome</keyword>
<evidence type="ECO:0000313" key="1">
    <source>
        <dbReference type="EMBL" id="UQC77372.1"/>
    </source>
</evidence>
<dbReference type="Proteomes" id="UP000830671">
    <property type="component" value="Chromosome 2"/>
</dbReference>
<protein>
    <submittedName>
        <fullName evidence="1">Uncharacterized protein</fullName>
    </submittedName>
</protein>
<dbReference type="AlphaFoldDB" id="A0A9Q8SJ09"/>
<dbReference type="EMBL" id="CP019474">
    <property type="protein sequence ID" value="UQC77372.1"/>
    <property type="molecule type" value="Genomic_DNA"/>
</dbReference>
<reference evidence="1" key="1">
    <citation type="journal article" date="2021" name="Mol. Plant Microbe Interact.">
        <title>Complete Genome Sequence of the Plant-Pathogenic Fungus Colletotrichum lupini.</title>
        <authorList>
            <person name="Baroncelli R."/>
            <person name="Pensec F."/>
            <person name="Da Lio D."/>
            <person name="Boufleur T."/>
            <person name="Vicente I."/>
            <person name="Sarrocco S."/>
            <person name="Picot A."/>
            <person name="Baraldi E."/>
            <person name="Sukno S."/>
            <person name="Thon M."/>
            <person name="Le Floch G."/>
        </authorList>
    </citation>
    <scope>NUCLEOTIDE SEQUENCE</scope>
    <source>
        <strain evidence="1">IMI 504893</strain>
    </source>
</reference>
<dbReference type="RefSeq" id="XP_049139011.1">
    <property type="nucleotide sequence ID" value="XM_049281868.1"/>
</dbReference>
<sequence>MEPWEEWEKRLTRCAVGSTFWGRSAYPRRPGAGAGAGLGSTVYSPGVNNIFSFIKSSVLNKNEFCEGLLRVCGFLEFSIFSDSASPSSMSGYGTTIYAECIAGLEKSMGNQGRSAASGPPKAPRVLGV</sequence>
<dbReference type="KEGG" id="clup:CLUP02_02840"/>
<accession>A0A9Q8SJ09</accession>
<name>A0A9Q8SJ09_9PEZI</name>
<organism evidence="1 2">
    <name type="scientific">Colletotrichum lupini</name>
    <dbReference type="NCBI Taxonomy" id="145971"/>
    <lineage>
        <taxon>Eukaryota</taxon>
        <taxon>Fungi</taxon>
        <taxon>Dikarya</taxon>
        <taxon>Ascomycota</taxon>
        <taxon>Pezizomycotina</taxon>
        <taxon>Sordariomycetes</taxon>
        <taxon>Hypocreomycetidae</taxon>
        <taxon>Glomerellales</taxon>
        <taxon>Glomerellaceae</taxon>
        <taxon>Colletotrichum</taxon>
        <taxon>Colletotrichum acutatum species complex</taxon>
    </lineage>
</organism>
<proteinExistence type="predicted"/>
<gene>
    <name evidence="1" type="ORF">CLUP02_02840</name>
</gene>
<dbReference type="GeneID" id="73336878"/>
<evidence type="ECO:0000313" key="2">
    <source>
        <dbReference type="Proteomes" id="UP000830671"/>
    </source>
</evidence>